<evidence type="ECO:0000313" key="4">
    <source>
        <dbReference type="Proteomes" id="UP000478008"/>
    </source>
</evidence>
<dbReference type="Gene3D" id="3.90.470.20">
    <property type="entry name" value="4'-phosphopantetheinyl transferase domain"/>
    <property type="match status" value="2"/>
</dbReference>
<dbReference type="PANTHER" id="PTHR12215">
    <property type="entry name" value="PHOSPHOPANTETHEINE TRANSFERASE"/>
    <property type="match status" value="1"/>
</dbReference>
<keyword evidence="4" id="KW-1185">Reference proteome</keyword>
<evidence type="ECO:0000256" key="1">
    <source>
        <dbReference type="ARBA" id="ARBA00013172"/>
    </source>
</evidence>
<dbReference type="PANTHER" id="PTHR12215:SF10">
    <property type="entry name" value="L-AMINOADIPATE-SEMIALDEHYDE DEHYDROGENASE-PHOSPHOPANTETHEINYL TRANSFERASE"/>
    <property type="match status" value="1"/>
</dbReference>
<keyword evidence="2" id="KW-0808">Transferase</keyword>
<dbReference type="InterPro" id="IPR037143">
    <property type="entry name" value="4-PPantetheinyl_Trfase_dom_sf"/>
</dbReference>
<reference evidence="3 4" key="1">
    <citation type="submission" date="2019-07" db="EMBL/GenBank/DDBJ databases">
        <authorList>
            <person name="Friedrich A."/>
            <person name="Schacherer J."/>
        </authorList>
    </citation>
    <scope>NUCLEOTIDE SEQUENCE [LARGE SCALE GENOMIC DNA]</scope>
</reference>
<protein>
    <recommendedName>
        <fullName evidence="1">holo-[acyl-carrier-protein] synthase</fullName>
        <ecNumber evidence="1">2.7.8.7</ecNumber>
    </recommendedName>
</protein>
<evidence type="ECO:0000313" key="3">
    <source>
        <dbReference type="EMBL" id="VUG17948.1"/>
    </source>
</evidence>
<dbReference type="GO" id="GO:0000287">
    <property type="term" value="F:magnesium ion binding"/>
    <property type="evidence" value="ECO:0007669"/>
    <property type="project" value="InterPro"/>
</dbReference>
<name>A0A7D9H132_DEKBR</name>
<dbReference type="AlphaFoldDB" id="A0A7D9H132"/>
<dbReference type="EC" id="2.7.8.7" evidence="1"/>
<proteinExistence type="predicted"/>
<gene>
    <name evidence="3" type="ORF">DEBR0S2_20032G</name>
</gene>
<dbReference type="SUPFAM" id="SSF56214">
    <property type="entry name" value="4'-phosphopantetheinyl transferase"/>
    <property type="match status" value="2"/>
</dbReference>
<accession>A0A7D9H132</accession>
<organism evidence="3 4">
    <name type="scientific">Dekkera bruxellensis</name>
    <name type="common">Brettanomyces custersii</name>
    <dbReference type="NCBI Taxonomy" id="5007"/>
    <lineage>
        <taxon>Eukaryota</taxon>
        <taxon>Fungi</taxon>
        <taxon>Dikarya</taxon>
        <taxon>Ascomycota</taxon>
        <taxon>Saccharomycotina</taxon>
        <taxon>Pichiomycetes</taxon>
        <taxon>Pichiales</taxon>
        <taxon>Pichiaceae</taxon>
        <taxon>Brettanomyces</taxon>
    </lineage>
</organism>
<dbReference type="GO" id="GO:0005829">
    <property type="term" value="C:cytosol"/>
    <property type="evidence" value="ECO:0007669"/>
    <property type="project" value="TreeGrafter"/>
</dbReference>
<dbReference type="GO" id="GO:0019878">
    <property type="term" value="P:lysine biosynthetic process via aminoadipic acid"/>
    <property type="evidence" value="ECO:0007669"/>
    <property type="project" value="TreeGrafter"/>
</dbReference>
<dbReference type="EMBL" id="CABFWN010000002">
    <property type="protein sequence ID" value="VUG17948.1"/>
    <property type="molecule type" value="Genomic_DNA"/>
</dbReference>
<dbReference type="InterPro" id="IPR050559">
    <property type="entry name" value="P-Pant_transferase_sf"/>
</dbReference>
<dbReference type="GO" id="GO:0008897">
    <property type="term" value="F:holo-[acyl-carrier-protein] synthase activity"/>
    <property type="evidence" value="ECO:0007669"/>
    <property type="project" value="UniProtKB-EC"/>
</dbReference>
<dbReference type="Proteomes" id="UP000478008">
    <property type="component" value="Unassembled WGS sequence"/>
</dbReference>
<sequence length="316" mass="36155">MKSKQIFTDFERVCSNIPAETDSSQDSSTILFFYLDLRNEGIVQHFLDQFTFEICSRILPLKQQVHIRNIRDERLRIIKLINGIFVRYLVACFEKNFGSLSDIKIAHGKFGKPVFSNRPDYSFNSSDEESISSVAVCFHGVNPIGCDLSNPSDIGGFHLSDLRDFYKYEFRDIFTEMETIELDKMFKSKYYADRNNQLQMLSQYWAIKESLSKMDGYGLNYGLRKYEVLGIGHPTEFIRSNKKSMSKSLFEYLGNTELKPVGEPKSGVRNACFTIPETRLICSVVGRYSSVKIIKVDAEGISDLIKSAFSINIDAV</sequence>
<evidence type="ECO:0000256" key="2">
    <source>
        <dbReference type="ARBA" id="ARBA00022679"/>
    </source>
</evidence>